<reference evidence="2" key="3">
    <citation type="submission" date="2020-12" db="UniProtKB">
        <authorList>
            <consortium name="EnsemblPlants"/>
        </authorList>
    </citation>
    <scope>IDENTIFICATION</scope>
</reference>
<dbReference type="InParanoid" id="A0A7I4CNS1"/>
<protein>
    <submittedName>
        <fullName evidence="2">Uncharacterized protein</fullName>
    </submittedName>
</protein>
<dbReference type="Gramene" id="Pp3c24_2170V3.2">
    <property type="protein sequence ID" value="Pp3c24_2170V3.2"/>
    <property type="gene ID" value="Pp3c24_2170"/>
</dbReference>
<feature type="region of interest" description="Disordered" evidence="1">
    <location>
        <begin position="62"/>
        <end position="81"/>
    </location>
</feature>
<reference evidence="2 3" key="1">
    <citation type="journal article" date="2008" name="Science">
        <title>The Physcomitrella genome reveals evolutionary insights into the conquest of land by plants.</title>
        <authorList>
            <person name="Rensing S."/>
            <person name="Lang D."/>
            <person name="Zimmer A."/>
            <person name="Terry A."/>
            <person name="Salamov A."/>
            <person name="Shapiro H."/>
            <person name="Nishiyama T."/>
            <person name="Perroud P.-F."/>
            <person name="Lindquist E."/>
            <person name="Kamisugi Y."/>
            <person name="Tanahashi T."/>
            <person name="Sakakibara K."/>
            <person name="Fujita T."/>
            <person name="Oishi K."/>
            <person name="Shin-I T."/>
            <person name="Kuroki Y."/>
            <person name="Toyoda A."/>
            <person name="Suzuki Y."/>
            <person name="Hashimoto A."/>
            <person name="Yamaguchi K."/>
            <person name="Sugano A."/>
            <person name="Kohara Y."/>
            <person name="Fujiyama A."/>
            <person name="Anterola A."/>
            <person name="Aoki S."/>
            <person name="Ashton N."/>
            <person name="Barbazuk W.B."/>
            <person name="Barker E."/>
            <person name="Bennetzen J."/>
            <person name="Bezanilla M."/>
            <person name="Blankenship R."/>
            <person name="Cho S.H."/>
            <person name="Dutcher S."/>
            <person name="Estelle M."/>
            <person name="Fawcett J.A."/>
            <person name="Gundlach H."/>
            <person name="Hanada K."/>
            <person name="Heyl A."/>
            <person name="Hicks K.A."/>
            <person name="Hugh J."/>
            <person name="Lohr M."/>
            <person name="Mayer K."/>
            <person name="Melkozernov A."/>
            <person name="Murata T."/>
            <person name="Nelson D."/>
            <person name="Pils B."/>
            <person name="Prigge M."/>
            <person name="Reiss B."/>
            <person name="Renner T."/>
            <person name="Rombauts S."/>
            <person name="Rushton P."/>
            <person name="Sanderfoot A."/>
            <person name="Schween G."/>
            <person name="Shiu S.-H."/>
            <person name="Stueber K."/>
            <person name="Theodoulou F.L."/>
            <person name="Tu H."/>
            <person name="Van de Peer Y."/>
            <person name="Verrier P.J."/>
            <person name="Waters E."/>
            <person name="Wood A."/>
            <person name="Yang L."/>
            <person name="Cove D."/>
            <person name="Cuming A."/>
            <person name="Hasebe M."/>
            <person name="Lucas S."/>
            <person name="Mishler D.B."/>
            <person name="Reski R."/>
            <person name="Grigoriev I."/>
            <person name="Quatrano R.S."/>
            <person name="Boore J.L."/>
        </authorList>
    </citation>
    <scope>NUCLEOTIDE SEQUENCE [LARGE SCALE GENOMIC DNA]</scope>
    <source>
        <strain evidence="2 3">cv. Gransden 2004</strain>
    </source>
</reference>
<evidence type="ECO:0000256" key="1">
    <source>
        <dbReference type="SAM" id="MobiDB-lite"/>
    </source>
</evidence>
<organism evidence="2 3">
    <name type="scientific">Physcomitrium patens</name>
    <name type="common">Spreading-leaved earth moss</name>
    <name type="synonym">Physcomitrella patens</name>
    <dbReference type="NCBI Taxonomy" id="3218"/>
    <lineage>
        <taxon>Eukaryota</taxon>
        <taxon>Viridiplantae</taxon>
        <taxon>Streptophyta</taxon>
        <taxon>Embryophyta</taxon>
        <taxon>Bryophyta</taxon>
        <taxon>Bryophytina</taxon>
        <taxon>Bryopsida</taxon>
        <taxon>Funariidae</taxon>
        <taxon>Funariales</taxon>
        <taxon>Funariaceae</taxon>
        <taxon>Physcomitrium</taxon>
    </lineage>
</organism>
<evidence type="ECO:0000313" key="2">
    <source>
        <dbReference type="EnsemblPlants" id="Pp3c24_2170V3.2"/>
    </source>
</evidence>
<proteinExistence type="predicted"/>
<reference evidence="2 3" key="2">
    <citation type="journal article" date="2018" name="Plant J.">
        <title>The Physcomitrella patens chromosome-scale assembly reveals moss genome structure and evolution.</title>
        <authorList>
            <person name="Lang D."/>
            <person name="Ullrich K.K."/>
            <person name="Murat F."/>
            <person name="Fuchs J."/>
            <person name="Jenkins J."/>
            <person name="Haas F.B."/>
            <person name="Piednoel M."/>
            <person name="Gundlach H."/>
            <person name="Van Bel M."/>
            <person name="Meyberg R."/>
            <person name="Vives C."/>
            <person name="Morata J."/>
            <person name="Symeonidi A."/>
            <person name="Hiss M."/>
            <person name="Muchero W."/>
            <person name="Kamisugi Y."/>
            <person name="Saleh O."/>
            <person name="Blanc G."/>
            <person name="Decker E.L."/>
            <person name="van Gessel N."/>
            <person name="Grimwood J."/>
            <person name="Hayes R.D."/>
            <person name="Graham S.W."/>
            <person name="Gunter L.E."/>
            <person name="McDaniel S.F."/>
            <person name="Hoernstein S.N.W."/>
            <person name="Larsson A."/>
            <person name="Li F.W."/>
            <person name="Perroud P.F."/>
            <person name="Phillips J."/>
            <person name="Ranjan P."/>
            <person name="Rokshar D.S."/>
            <person name="Rothfels C.J."/>
            <person name="Schneider L."/>
            <person name="Shu S."/>
            <person name="Stevenson D.W."/>
            <person name="Thummler F."/>
            <person name="Tillich M."/>
            <person name="Villarreal Aguilar J.C."/>
            <person name="Widiez T."/>
            <person name="Wong G.K."/>
            <person name="Wymore A."/>
            <person name="Zhang Y."/>
            <person name="Zimmer A.D."/>
            <person name="Quatrano R.S."/>
            <person name="Mayer K.F.X."/>
            <person name="Goodstein D."/>
            <person name="Casacuberta J.M."/>
            <person name="Vandepoele K."/>
            <person name="Reski R."/>
            <person name="Cuming A.C."/>
            <person name="Tuskan G.A."/>
            <person name="Maumus F."/>
            <person name="Salse J."/>
            <person name="Schmutz J."/>
            <person name="Rensing S.A."/>
        </authorList>
    </citation>
    <scope>NUCLEOTIDE SEQUENCE [LARGE SCALE GENOMIC DNA]</scope>
    <source>
        <strain evidence="2 3">cv. Gransden 2004</strain>
    </source>
</reference>
<dbReference type="KEGG" id="ppp:112276529"/>
<dbReference type="Proteomes" id="UP000006727">
    <property type="component" value="Chromosome 24"/>
</dbReference>
<sequence length="199" mass="21841">MASDESKPKIGVGQIIVKKIYTISFCCALTIMLLNQEVEANADHGKPRFMHMPLRLRNPRGAGISHQGARVPNLPESCNLPESHNLRVTEESEPEPKDHVNLLGDSSTSPSFAQLPQHRFDPRGAGVSRPMDKDSANVEFAPTNQMESASPDVNQVRFSHLPRLHNPGGVNVVKQIRAAQEAVNNEKVNLPANDEGDRS</sequence>
<dbReference type="OrthoDB" id="10459930at2759"/>
<dbReference type="GeneID" id="112276529"/>
<dbReference type="AlphaFoldDB" id="A0A7I4CNS1"/>
<gene>
    <name evidence="2" type="primary">LOC112276529</name>
</gene>
<dbReference type="EMBL" id="ABEU02000024">
    <property type="status" value="NOT_ANNOTATED_CDS"/>
    <property type="molecule type" value="Genomic_DNA"/>
</dbReference>
<name>A0A7I4CNS1_PHYPA</name>
<dbReference type="RefSeq" id="XP_024363692.1">
    <property type="nucleotide sequence ID" value="XM_024507924.2"/>
</dbReference>
<dbReference type="EnsemblPlants" id="Pp3c24_2170V3.2">
    <property type="protein sequence ID" value="Pp3c24_2170V3.2"/>
    <property type="gene ID" value="Pp3c24_2170"/>
</dbReference>
<accession>A0A7I4CNS1</accession>
<evidence type="ECO:0000313" key="3">
    <source>
        <dbReference type="Proteomes" id="UP000006727"/>
    </source>
</evidence>
<keyword evidence="3" id="KW-1185">Reference proteome</keyword>